<evidence type="ECO:0000313" key="2">
    <source>
        <dbReference type="EMBL" id="CAL6094698.1"/>
    </source>
</evidence>
<gene>
    <name evidence="1" type="ORF">HINF_LOCUS39592</name>
    <name evidence="2" type="ORF">HINF_LOCUS67593</name>
</gene>
<dbReference type="Proteomes" id="UP001642409">
    <property type="component" value="Unassembled WGS sequence"/>
</dbReference>
<sequence>MYCLQICVINSYNTFILRKHQCKSIKSIRHFTYLLFKAIEIKTMLPEEEKNEEEELSIQSVANHEQIHIIDNDFIKNKRRHQLCRICVKTETELCCTCGMVICRRCFVLHLRKLKLE</sequence>
<proteinExistence type="predicted"/>
<reference evidence="2 3" key="2">
    <citation type="submission" date="2024-07" db="EMBL/GenBank/DDBJ databases">
        <authorList>
            <person name="Akdeniz Z."/>
        </authorList>
    </citation>
    <scope>NUCLEOTIDE SEQUENCE [LARGE SCALE GENOMIC DNA]</scope>
</reference>
<dbReference type="AlphaFoldDB" id="A0AA86QF21"/>
<dbReference type="EMBL" id="CAXDID020000469">
    <property type="protein sequence ID" value="CAL6094698.1"/>
    <property type="molecule type" value="Genomic_DNA"/>
</dbReference>
<comment type="caution">
    <text evidence="1">The sequence shown here is derived from an EMBL/GenBank/DDBJ whole genome shotgun (WGS) entry which is preliminary data.</text>
</comment>
<protein>
    <submittedName>
        <fullName evidence="2">Hypothetical_protein</fullName>
    </submittedName>
</protein>
<dbReference type="EMBL" id="CATOUU010000830">
    <property type="protein sequence ID" value="CAI9951947.1"/>
    <property type="molecule type" value="Genomic_DNA"/>
</dbReference>
<accession>A0AA86QF21</accession>
<keyword evidence="3" id="KW-1185">Reference proteome</keyword>
<evidence type="ECO:0000313" key="1">
    <source>
        <dbReference type="EMBL" id="CAI9951947.1"/>
    </source>
</evidence>
<name>A0AA86QF21_9EUKA</name>
<evidence type="ECO:0000313" key="3">
    <source>
        <dbReference type="Proteomes" id="UP001642409"/>
    </source>
</evidence>
<organism evidence="1">
    <name type="scientific">Hexamita inflata</name>
    <dbReference type="NCBI Taxonomy" id="28002"/>
    <lineage>
        <taxon>Eukaryota</taxon>
        <taxon>Metamonada</taxon>
        <taxon>Diplomonadida</taxon>
        <taxon>Hexamitidae</taxon>
        <taxon>Hexamitinae</taxon>
        <taxon>Hexamita</taxon>
    </lineage>
</organism>
<reference evidence="1" key="1">
    <citation type="submission" date="2023-06" db="EMBL/GenBank/DDBJ databases">
        <authorList>
            <person name="Kurt Z."/>
        </authorList>
    </citation>
    <scope>NUCLEOTIDE SEQUENCE</scope>
</reference>